<dbReference type="Gene3D" id="2.170.130.10">
    <property type="entry name" value="TonB-dependent receptor, plug domain"/>
    <property type="match status" value="1"/>
</dbReference>
<dbReference type="InterPro" id="IPR041700">
    <property type="entry name" value="OMP_b-brl_3"/>
</dbReference>
<comment type="subcellular location">
    <subcellularLocation>
        <location evidence="1 7">Cell outer membrane</location>
        <topology evidence="1 7">Multi-pass membrane protein</topology>
    </subcellularLocation>
</comment>
<comment type="similarity">
    <text evidence="7">Belongs to the TonB-dependent receptor family.</text>
</comment>
<dbReference type="Gene3D" id="2.60.40.1120">
    <property type="entry name" value="Carboxypeptidase-like, regulatory domain"/>
    <property type="match status" value="1"/>
</dbReference>
<evidence type="ECO:0000256" key="5">
    <source>
        <dbReference type="ARBA" id="ARBA00023136"/>
    </source>
</evidence>
<sequence length="810" mass="90532">MTNIFFRFFLKFATLSLFSLFFLVNNLRAQTSGNIIGSVTSNQQSVEYATVVLSKLPDSLKAVHYTTTDSLGKFVFSDIEFGNYFLKVTLIGHLPTTLKVSLTKENNTVNLKNIIVLNDKNSLGTVIVTAQKKLIQKTTEGFIVNASSNITQIGGTATDLLKSTPTVAVDADGGITLRGKKPLILINGRNSAFSSIDQIPASSIESIEIINNASAKYDANAQSGIINIKLKKNKLSGTNGAFSLGAGVGSRGRTANSFIINHKTPKWNLGLGYDNRFAGRTKHITTERTDFYLPDTYLLNQARNDERVEKLQNLKFNADFSPDNKNSFSFEAIGSSEGQDNDETLKSIILKQSKAFNYSNSRHSLELQKAKLAEFAFGYNRKFTNPIKAFSVNLTSSFDKARENTNITTQSLSENQMNLGNPIFQKTHNYENSNISDVIVDYTTPLFKKGILETGFKGTFRFIENDYEASDKIGNNYVINEGSTNIFTFKEQIYAAYLLFHSFIGKEENAKWKYDIGVRAEQVNNNGYTQNSSTKFSNNYIKLFPTLNLSYEITKTQLIKISYAKRINRPDLDELNPFLDITDALNPHSGNPNLKPEIIQAVELGYNKQWEKISLSSNLFYRYSQNTIRNFLQPLTSGVVLRLPVNIGTANSYGFENIITAKPLNFYDLNLSFTIFQQKLNGSNVSAEAIQNGFNWNGKIINNFSPGQKSKLQIIGNYSSAQINPQGKSIAIYNVDLGFQQKLGKGNSRLGLIVVDAFNSLKSGGYTFTNDFNSSRFQKADTRAFMITFAHSFKTAFKEKLLENKFSKEF</sequence>
<dbReference type="InterPro" id="IPR036942">
    <property type="entry name" value="Beta-barrel_TonB_sf"/>
</dbReference>
<keyword evidence="4 7" id="KW-0812">Transmembrane</keyword>
<dbReference type="Gene3D" id="2.40.170.20">
    <property type="entry name" value="TonB-dependent receptor, beta-barrel domain"/>
    <property type="match status" value="1"/>
</dbReference>
<evidence type="ECO:0000256" key="1">
    <source>
        <dbReference type="ARBA" id="ARBA00004571"/>
    </source>
</evidence>
<dbReference type="InterPro" id="IPR012910">
    <property type="entry name" value="Plug_dom"/>
</dbReference>
<keyword evidence="11" id="KW-1185">Reference proteome</keyword>
<gene>
    <name evidence="10" type="ORF">GD597_08385</name>
</gene>
<dbReference type="AlphaFoldDB" id="A0A8J8FGK6"/>
<evidence type="ECO:0000256" key="7">
    <source>
        <dbReference type="PROSITE-ProRule" id="PRU01360"/>
    </source>
</evidence>
<comment type="caution">
    <text evidence="10">The sequence shown here is derived from an EMBL/GenBank/DDBJ whole genome shotgun (WGS) entry which is preliminary data.</text>
</comment>
<name>A0A8J8FGK6_9BACT</name>
<protein>
    <submittedName>
        <fullName evidence="10">TonB-dependent receptor</fullName>
    </submittedName>
</protein>
<dbReference type="InterPro" id="IPR039426">
    <property type="entry name" value="TonB-dep_rcpt-like"/>
</dbReference>
<keyword evidence="2 7" id="KW-0813">Transport</keyword>
<dbReference type="Pfam" id="PF13620">
    <property type="entry name" value="CarboxypepD_reg"/>
    <property type="match status" value="1"/>
</dbReference>
<dbReference type="EMBL" id="WHPF01000005">
    <property type="protein sequence ID" value="NNV55471.1"/>
    <property type="molecule type" value="Genomic_DNA"/>
</dbReference>
<dbReference type="PANTHER" id="PTHR40980:SF4">
    <property type="entry name" value="TONB-DEPENDENT RECEPTOR-LIKE BETA-BARREL DOMAIN-CONTAINING PROTEIN"/>
    <property type="match status" value="1"/>
</dbReference>
<dbReference type="PROSITE" id="PS52016">
    <property type="entry name" value="TONB_DEPENDENT_REC_3"/>
    <property type="match status" value="1"/>
</dbReference>
<evidence type="ECO:0000256" key="6">
    <source>
        <dbReference type="ARBA" id="ARBA00023237"/>
    </source>
</evidence>
<feature type="domain" description="TonB-dependent receptor plug" evidence="8">
    <location>
        <begin position="155"/>
        <end position="225"/>
    </location>
</feature>
<evidence type="ECO:0000256" key="3">
    <source>
        <dbReference type="ARBA" id="ARBA00022452"/>
    </source>
</evidence>
<dbReference type="SUPFAM" id="SSF56935">
    <property type="entry name" value="Porins"/>
    <property type="match status" value="1"/>
</dbReference>
<evidence type="ECO:0000313" key="11">
    <source>
        <dbReference type="Proteomes" id="UP000598971"/>
    </source>
</evidence>
<dbReference type="Pfam" id="PF07715">
    <property type="entry name" value="Plug"/>
    <property type="match status" value="1"/>
</dbReference>
<keyword evidence="10" id="KW-0675">Receptor</keyword>
<evidence type="ECO:0000259" key="8">
    <source>
        <dbReference type="Pfam" id="PF07715"/>
    </source>
</evidence>
<dbReference type="RefSeq" id="WP_171607396.1">
    <property type="nucleotide sequence ID" value="NZ_WHPF01000005.1"/>
</dbReference>
<accession>A0A8J8FGK6</accession>
<dbReference type="InterPro" id="IPR037066">
    <property type="entry name" value="Plug_dom_sf"/>
</dbReference>
<dbReference type="Pfam" id="PF14905">
    <property type="entry name" value="OMP_b-brl_3"/>
    <property type="match status" value="1"/>
</dbReference>
<dbReference type="GO" id="GO:0009279">
    <property type="term" value="C:cell outer membrane"/>
    <property type="evidence" value="ECO:0007669"/>
    <property type="project" value="UniProtKB-SubCell"/>
</dbReference>
<keyword evidence="3 7" id="KW-1134">Transmembrane beta strand</keyword>
<feature type="domain" description="Outer membrane protein beta-barrel" evidence="9">
    <location>
        <begin position="381"/>
        <end position="789"/>
    </location>
</feature>
<dbReference type="PANTHER" id="PTHR40980">
    <property type="entry name" value="PLUG DOMAIN-CONTAINING PROTEIN"/>
    <property type="match status" value="1"/>
</dbReference>
<evidence type="ECO:0000256" key="2">
    <source>
        <dbReference type="ARBA" id="ARBA00022448"/>
    </source>
</evidence>
<organism evidence="10 11">
    <name type="scientific">Limnovirga soli</name>
    <dbReference type="NCBI Taxonomy" id="2656915"/>
    <lineage>
        <taxon>Bacteria</taxon>
        <taxon>Pseudomonadati</taxon>
        <taxon>Bacteroidota</taxon>
        <taxon>Chitinophagia</taxon>
        <taxon>Chitinophagales</taxon>
        <taxon>Chitinophagaceae</taxon>
        <taxon>Limnovirga</taxon>
    </lineage>
</organism>
<dbReference type="Proteomes" id="UP000598971">
    <property type="component" value="Unassembled WGS sequence"/>
</dbReference>
<proteinExistence type="inferred from homology"/>
<evidence type="ECO:0000259" key="9">
    <source>
        <dbReference type="Pfam" id="PF14905"/>
    </source>
</evidence>
<dbReference type="SUPFAM" id="SSF49478">
    <property type="entry name" value="Cna protein B-type domain"/>
    <property type="match status" value="1"/>
</dbReference>
<reference evidence="10" key="1">
    <citation type="submission" date="2019-10" db="EMBL/GenBank/DDBJ databases">
        <title>Draft genome sequence of Panacibacter sp. KCS-6.</title>
        <authorList>
            <person name="Yim K.J."/>
        </authorList>
    </citation>
    <scope>NUCLEOTIDE SEQUENCE</scope>
    <source>
        <strain evidence="10">KCS-6</strain>
    </source>
</reference>
<evidence type="ECO:0000256" key="4">
    <source>
        <dbReference type="ARBA" id="ARBA00022692"/>
    </source>
</evidence>
<evidence type="ECO:0000313" key="10">
    <source>
        <dbReference type="EMBL" id="NNV55471.1"/>
    </source>
</evidence>
<keyword evidence="6 7" id="KW-0998">Cell outer membrane</keyword>
<keyword evidence="5 7" id="KW-0472">Membrane</keyword>